<evidence type="ECO:0000256" key="9">
    <source>
        <dbReference type="ARBA" id="ARBA00023765"/>
    </source>
</evidence>
<comment type="subcellular location">
    <subcellularLocation>
        <location evidence="9">Lysosome membrane</location>
        <topology evidence="9">Peripheral membrane protein</topology>
    </subcellularLocation>
    <subcellularLocation>
        <location evidence="1">Secreted</location>
    </subcellularLocation>
</comment>
<dbReference type="PANTHER" id="PTHR14363:SF35">
    <property type="entry name" value="GLYCOSIDE HYDROLASE FAMILY 79 AMINO-TERMINAL DOMAIN PROTEIN"/>
    <property type="match status" value="1"/>
</dbReference>
<dbReference type="KEGG" id="cam:101512767"/>
<reference evidence="12" key="1">
    <citation type="journal article" date="2013" name="Nat. Biotechnol.">
        <title>Draft genome sequence of chickpea (Cicer arietinum) provides a resource for trait improvement.</title>
        <authorList>
            <person name="Varshney R.K."/>
            <person name="Song C."/>
            <person name="Saxena R.K."/>
            <person name="Azam S."/>
            <person name="Yu S."/>
            <person name="Sharpe A.G."/>
            <person name="Cannon S."/>
            <person name="Baek J."/>
            <person name="Rosen B.D."/>
            <person name="Tar'an B."/>
            <person name="Millan T."/>
            <person name="Zhang X."/>
            <person name="Ramsay L.D."/>
            <person name="Iwata A."/>
            <person name="Wang Y."/>
            <person name="Nelson W."/>
            <person name="Farmer A.D."/>
            <person name="Gaur P.M."/>
            <person name="Soderlund C."/>
            <person name="Penmetsa R.V."/>
            <person name="Xu C."/>
            <person name="Bharti A.K."/>
            <person name="He W."/>
            <person name="Winter P."/>
            <person name="Zhao S."/>
            <person name="Hane J.K."/>
            <person name="Carrasquilla-Garcia N."/>
            <person name="Condie J.A."/>
            <person name="Upadhyaya H.D."/>
            <person name="Luo M.C."/>
            <person name="Thudi M."/>
            <person name="Gowda C.L."/>
            <person name="Singh N.P."/>
            <person name="Lichtenzveig J."/>
            <person name="Gali K.K."/>
            <person name="Rubio J."/>
            <person name="Nadarajan N."/>
            <person name="Dolezel J."/>
            <person name="Bansal K.C."/>
            <person name="Xu X."/>
            <person name="Edwards D."/>
            <person name="Zhang G."/>
            <person name="Kahl G."/>
            <person name="Gil J."/>
            <person name="Singh K.B."/>
            <person name="Datta S.K."/>
            <person name="Jackson S.A."/>
            <person name="Wang J."/>
            <person name="Cook D.R."/>
        </authorList>
    </citation>
    <scope>NUCLEOTIDE SEQUENCE [LARGE SCALE GENOMIC DNA]</scope>
    <source>
        <strain evidence="12">cv. CDC Frontier</strain>
    </source>
</reference>
<evidence type="ECO:0000313" key="13">
    <source>
        <dbReference type="RefSeq" id="XP_004508419.1"/>
    </source>
</evidence>
<keyword evidence="8" id="KW-0458">Lysosome</keyword>
<dbReference type="FunFam" id="3.20.20.80:FF:000023">
    <property type="entry name" value="heparanase-like protein 3"/>
    <property type="match status" value="1"/>
</dbReference>
<evidence type="ECO:0000256" key="5">
    <source>
        <dbReference type="ARBA" id="ARBA00022801"/>
    </source>
</evidence>
<sequence length="527" mass="58182">MGYQKRLMGVFLWMYLISCFSFIGGVNGSRNESDSSAVKGVVVIHGKSSIGKIDNDFVCATIDWWPPQKCDYGKCSWGHASLLNLDLNNKILLNAIRAFSPLKIRLGGTLQDKVIYETKENRQTCTPFVLNSKVMFGFSHGCLPMKRWDELNSFFQKAGVNVIFGLNALTGRSFKYGTAVGPWNYANAESFIRYTVRRNYTIHGWELGNELCGTGVGTRVTADQYANDVIVLRKIVDDVYRKVEPKPLVIAPGGFYDANWFKEFLNKSGKSANVVTHHIYNLGPGVDDHITEKILNPSYLDGVAGTFSSLKNVLQGSATSAKAWVGESGGAYNSGHHLVSDAFADSFWYLDQLGMSATYGTESYCRQTLIGGNYGLLNTTTFMPNPDYYSALLWHRLMGGRVLSTTFYETKKIRTYAHCAKESTGITILFLNLDNSTTVNTQVALNFAKKPVSHVGKSLRREYHLTAKDGNIHSQTMLLNGNILSVNSDGAIPQLNPIYVDSSKPIIVGPLSIVFVHIPDAAVLACS</sequence>
<comment type="similarity">
    <text evidence="2">Belongs to the glycosyl hydrolase 79 family.</text>
</comment>
<keyword evidence="3" id="KW-0964">Secreted</keyword>
<dbReference type="Proteomes" id="UP000087171">
    <property type="component" value="Chromosome Ca7"/>
</dbReference>
<dbReference type="RefSeq" id="XP_004508419.1">
    <property type="nucleotide sequence ID" value="XM_004508362.3"/>
</dbReference>
<keyword evidence="12" id="KW-1185">Reference proteome</keyword>
<proteinExistence type="inferred from homology"/>
<dbReference type="Pfam" id="PF03662">
    <property type="entry name" value="Glyco_hydro_79n"/>
    <property type="match status" value="1"/>
</dbReference>
<evidence type="ECO:0000256" key="11">
    <source>
        <dbReference type="SAM" id="Phobius"/>
    </source>
</evidence>
<accession>A0A1S2YQP5</accession>
<dbReference type="GO" id="GO:0009505">
    <property type="term" value="C:plant-type cell wall"/>
    <property type="evidence" value="ECO:0007669"/>
    <property type="project" value="TreeGrafter"/>
</dbReference>
<evidence type="ECO:0000256" key="1">
    <source>
        <dbReference type="ARBA" id="ARBA00004613"/>
    </source>
</evidence>
<evidence type="ECO:0000256" key="4">
    <source>
        <dbReference type="ARBA" id="ARBA00022729"/>
    </source>
</evidence>
<dbReference type="GO" id="GO:0005576">
    <property type="term" value="C:extracellular region"/>
    <property type="evidence" value="ECO:0007669"/>
    <property type="project" value="UniProtKB-SubCell"/>
</dbReference>
<feature type="transmembrane region" description="Helical" evidence="11">
    <location>
        <begin position="7"/>
        <end position="26"/>
    </location>
</feature>
<dbReference type="SUPFAM" id="SSF51445">
    <property type="entry name" value="(Trans)glycosidases"/>
    <property type="match status" value="1"/>
</dbReference>
<keyword evidence="6 11" id="KW-0472">Membrane</keyword>
<keyword evidence="5" id="KW-0378">Hydrolase</keyword>
<keyword evidence="11" id="KW-0812">Transmembrane</keyword>
<gene>
    <name evidence="13" type="primary">LOC101512767</name>
</gene>
<comment type="function">
    <text evidence="10">Endoglycosidase which is a cell surface and extracellular matrix-degrading enzyme. Cleaves heparan sulfate proteoglycans (HSPGs) into heparan sulfate side chains and core proteoglycans.</text>
</comment>
<evidence type="ECO:0000313" key="12">
    <source>
        <dbReference type="Proteomes" id="UP000087171"/>
    </source>
</evidence>
<evidence type="ECO:0000256" key="2">
    <source>
        <dbReference type="ARBA" id="ARBA00009800"/>
    </source>
</evidence>
<evidence type="ECO:0000256" key="10">
    <source>
        <dbReference type="ARBA" id="ARBA00055929"/>
    </source>
</evidence>
<organism evidence="12 13">
    <name type="scientific">Cicer arietinum</name>
    <name type="common">Chickpea</name>
    <name type="synonym">Garbanzo</name>
    <dbReference type="NCBI Taxonomy" id="3827"/>
    <lineage>
        <taxon>Eukaryota</taxon>
        <taxon>Viridiplantae</taxon>
        <taxon>Streptophyta</taxon>
        <taxon>Embryophyta</taxon>
        <taxon>Tracheophyta</taxon>
        <taxon>Spermatophyta</taxon>
        <taxon>Magnoliopsida</taxon>
        <taxon>eudicotyledons</taxon>
        <taxon>Gunneridae</taxon>
        <taxon>Pentapetalae</taxon>
        <taxon>rosids</taxon>
        <taxon>fabids</taxon>
        <taxon>Fabales</taxon>
        <taxon>Fabaceae</taxon>
        <taxon>Papilionoideae</taxon>
        <taxon>50 kb inversion clade</taxon>
        <taxon>NPAAA clade</taxon>
        <taxon>Hologalegina</taxon>
        <taxon>IRL clade</taxon>
        <taxon>Cicereae</taxon>
        <taxon>Cicer</taxon>
    </lineage>
</organism>
<dbReference type="eggNOG" id="ENOG502QQST">
    <property type="taxonomic scope" value="Eukaryota"/>
</dbReference>
<evidence type="ECO:0000256" key="6">
    <source>
        <dbReference type="ARBA" id="ARBA00023136"/>
    </source>
</evidence>
<dbReference type="AlphaFoldDB" id="A0A1S2YQP5"/>
<dbReference type="GO" id="GO:0004566">
    <property type="term" value="F:beta-glucuronidase activity"/>
    <property type="evidence" value="ECO:0007669"/>
    <property type="project" value="TreeGrafter"/>
</dbReference>
<dbReference type="PaxDb" id="3827-XP_004508419.1"/>
<keyword evidence="4" id="KW-0732">Signal</keyword>
<reference evidence="13" key="2">
    <citation type="submission" date="2025-08" db="UniProtKB">
        <authorList>
            <consortium name="RefSeq"/>
        </authorList>
    </citation>
    <scope>IDENTIFICATION</scope>
    <source>
        <tissue evidence="13">Etiolated seedlings</tissue>
    </source>
</reference>
<name>A0A1S2YQP5_CICAR</name>
<dbReference type="OrthoDB" id="726732at2759"/>
<evidence type="ECO:0000256" key="7">
    <source>
        <dbReference type="ARBA" id="ARBA00023180"/>
    </source>
</evidence>
<dbReference type="Gene3D" id="3.20.20.80">
    <property type="entry name" value="Glycosidases"/>
    <property type="match status" value="1"/>
</dbReference>
<keyword evidence="7" id="KW-0325">Glycoprotein</keyword>
<dbReference type="GeneID" id="101512767"/>
<evidence type="ECO:0000256" key="3">
    <source>
        <dbReference type="ARBA" id="ARBA00022525"/>
    </source>
</evidence>
<dbReference type="PANTHER" id="PTHR14363">
    <property type="entry name" value="HEPARANASE-RELATED"/>
    <property type="match status" value="1"/>
</dbReference>
<evidence type="ECO:0000256" key="8">
    <source>
        <dbReference type="ARBA" id="ARBA00023228"/>
    </source>
</evidence>
<dbReference type="GO" id="GO:0005765">
    <property type="term" value="C:lysosomal membrane"/>
    <property type="evidence" value="ECO:0007669"/>
    <property type="project" value="UniProtKB-SubCell"/>
</dbReference>
<protein>
    <submittedName>
        <fullName evidence="13">Heparanase-like protein 3</fullName>
    </submittedName>
</protein>
<dbReference type="InterPro" id="IPR017853">
    <property type="entry name" value="GH"/>
</dbReference>
<dbReference type="InterPro" id="IPR005199">
    <property type="entry name" value="Glyco_hydro_79"/>
</dbReference>
<keyword evidence="11" id="KW-1133">Transmembrane helix</keyword>